<dbReference type="HOGENOM" id="CLU_1907947_0_0_1"/>
<sequence>MPHSKQLDMADKARRDHPLLCTQIRQTPTSTGNVPFGATPKCLSFPAVPCASDVTPTAPVTAPPSAHGTGSTTPLQNASTRLYGLEMDTRYAPHSNEARAAPLQDMTTNICAQDVVPPHTELKHALKLRRQTP</sequence>
<dbReference type="KEGG" id="sla:SERLADRAFT_432243"/>
<evidence type="ECO:0000313" key="2">
    <source>
        <dbReference type="EMBL" id="EGO30652.1"/>
    </source>
</evidence>
<reference evidence="2" key="1">
    <citation type="submission" date="2011-04" db="EMBL/GenBank/DDBJ databases">
        <title>Evolution of plant cell wall degrading machinery underlies the functional diversity of forest fungi.</title>
        <authorList>
            <consortium name="US DOE Joint Genome Institute (JGI-PGF)"/>
            <person name="Eastwood D.C."/>
            <person name="Floudas D."/>
            <person name="Binder M."/>
            <person name="Majcherczyk A."/>
            <person name="Schneider P."/>
            <person name="Aerts A."/>
            <person name="Asiegbu F.O."/>
            <person name="Baker S.E."/>
            <person name="Barry K."/>
            <person name="Bendiksby M."/>
            <person name="Blumentritt M."/>
            <person name="Coutinho P.M."/>
            <person name="Cullen D."/>
            <person name="Cullen D."/>
            <person name="Gathman A."/>
            <person name="Goodell B."/>
            <person name="Henrissat B."/>
            <person name="Ihrmark K."/>
            <person name="Kauserud H."/>
            <person name="Kohler A."/>
            <person name="LaButti K."/>
            <person name="Lapidus A."/>
            <person name="Lavin J.L."/>
            <person name="Lee Y.-H."/>
            <person name="Lindquist E."/>
            <person name="Lilly W."/>
            <person name="Lucas S."/>
            <person name="Morin E."/>
            <person name="Murat C."/>
            <person name="Oguiza J.A."/>
            <person name="Park J."/>
            <person name="Pisabarro A.G."/>
            <person name="Riley R."/>
            <person name="Rosling A."/>
            <person name="Salamov A."/>
            <person name="Schmidt O."/>
            <person name="Schmutz J."/>
            <person name="Skrede I."/>
            <person name="Stenlid J."/>
            <person name="Wiebenga A."/>
            <person name="Xie X."/>
            <person name="Kues U."/>
            <person name="Hibbett D.S."/>
            <person name="Hoffmeister D."/>
            <person name="Hogberg N."/>
            <person name="Martin F."/>
            <person name="Grigoriev I.V."/>
            <person name="Watkinson S.C."/>
        </authorList>
    </citation>
    <scope>NUCLEOTIDE SEQUENCE</scope>
    <source>
        <strain evidence="2">S7.9</strain>
    </source>
</reference>
<dbReference type="GeneID" id="18813954"/>
<proteinExistence type="predicted"/>
<organism>
    <name type="scientific">Serpula lacrymans var. lacrymans (strain S7.9)</name>
    <name type="common">Dry rot fungus</name>
    <dbReference type="NCBI Taxonomy" id="578457"/>
    <lineage>
        <taxon>Eukaryota</taxon>
        <taxon>Fungi</taxon>
        <taxon>Dikarya</taxon>
        <taxon>Basidiomycota</taxon>
        <taxon>Agaricomycotina</taxon>
        <taxon>Agaricomycetes</taxon>
        <taxon>Agaricomycetidae</taxon>
        <taxon>Boletales</taxon>
        <taxon>Coniophorineae</taxon>
        <taxon>Serpulaceae</taxon>
        <taxon>Serpula</taxon>
    </lineage>
</organism>
<evidence type="ECO:0000256" key="1">
    <source>
        <dbReference type="SAM" id="MobiDB-lite"/>
    </source>
</evidence>
<dbReference type="AlphaFoldDB" id="F8NEL8"/>
<name>F8NEL8_SERL9</name>
<feature type="compositionally biased region" description="Polar residues" evidence="1">
    <location>
        <begin position="68"/>
        <end position="80"/>
    </location>
</feature>
<dbReference type="RefSeq" id="XP_007312536.1">
    <property type="nucleotide sequence ID" value="XM_007312474.1"/>
</dbReference>
<accession>F8NEL8</accession>
<feature type="compositionally biased region" description="Low complexity" evidence="1">
    <location>
        <begin position="53"/>
        <end position="66"/>
    </location>
</feature>
<dbReference type="Proteomes" id="UP000008064">
    <property type="component" value="Unassembled WGS sequence"/>
</dbReference>
<dbReference type="EMBL" id="GL945428">
    <property type="protein sequence ID" value="EGO30652.1"/>
    <property type="molecule type" value="Genomic_DNA"/>
</dbReference>
<feature type="region of interest" description="Disordered" evidence="1">
    <location>
        <begin position="53"/>
        <end position="80"/>
    </location>
</feature>
<protein>
    <submittedName>
        <fullName evidence="2">Uncharacterized protein</fullName>
    </submittedName>
</protein>
<gene>
    <name evidence="2" type="ORF">SERLADRAFT_432243</name>
</gene>